<sequence>MNVLGKLWHNLADLTTSKPSNSSSPSSIISPPPSSIISPPPSSIISPASYYMSSATNSYTYKHSDYWIINKWKELPPIPTSYYNLDCSSYSLYGLYIPKNSSNDL</sequence>
<dbReference type="GeneID" id="35381656"/>
<evidence type="ECO:0000313" key="3">
    <source>
        <dbReference type="Proteomes" id="UP000236316"/>
    </source>
</evidence>
<gene>
    <name evidence="2" type="ORF">ORPV_1002</name>
</gene>
<name>A0A2I2L5W4_9VIRU</name>
<evidence type="ECO:0000313" key="2">
    <source>
        <dbReference type="EMBL" id="SNW62906.1"/>
    </source>
</evidence>
<organism evidence="2">
    <name type="scientific">Orpheovirus IHUMI-LCC2</name>
    <dbReference type="NCBI Taxonomy" id="2023057"/>
    <lineage>
        <taxon>Viruses</taxon>
        <taxon>Varidnaviria</taxon>
        <taxon>Bamfordvirae</taxon>
        <taxon>Nucleocytoviricota</taxon>
        <taxon>Megaviricetes</taxon>
        <taxon>Pimascovirales</taxon>
        <taxon>Ocovirineae</taxon>
        <taxon>Orpheoviridae</taxon>
        <taxon>Alphaorpheovirus</taxon>
        <taxon>Alphaorpheovirus massiliense</taxon>
    </lineage>
</organism>
<feature type="compositionally biased region" description="Low complexity" evidence="1">
    <location>
        <begin position="19"/>
        <end position="29"/>
    </location>
</feature>
<dbReference type="Proteomes" id="UP000236316">
    <property type="component" value="Segment"/>
</dbReference>
<accession>A0A2I2L5W4</accession>
<feature type="region of interest" description="Disordered" evidence="1">
    <location>
        <begin position="15"/>
        <end position="38"/>
    </location>
</feature>
<dbReference type="KEGG" id="vg:35381656"/>
<protein>
    <submittedName>
        <fullName evidence="2">Uncharacterized protein</fullName>
    </submittedName>
</protein>
<reference evidence="2" key="1">
    <citation type="submission" date="2017-08" db="EMBL/GenBank/DDBJ databases">
        <authorList>
            <consortium name="Urmite Genomes"/>
        </authorList>
    </citation>
    <scope>NUCLEOTIDE SEQUENCE [LARGE SCALE GENOMIC DNA]</scope>
    <source>
        <strain evidence="2">IHUMI-LCC2</strain>
    </source>
</reference>
<keyword evidence="3" id="KW-1185">Reference proteome</keyword>
<dbReference type="EMBL" id="LT906555">
    <property type="protein sequence ID" value="SNW62906.1"/>
    <property type="molecule type" value="Genomic_DNA"/>
</dbReference>
<dbReference type="RefSeq" id="YP_009449208.1">
    <property type="nucleotide sequence ID" value="NC_036594.1"/>
</dbReference>
<proteinExistence type="predicted"/>
<evidence type="ECO:0000256" key="1">
    <source>
        <dbReference type="SAM" id="MobiDB-lite"/>
    </source>
</evidence>